<evidence type="ECO:0000256" key="3">
    <source>
        <dbReference type="PIRSR" id="PIRSR006241-50"/>
    </source>
</evidence>
<dbReference type="PANTHER" id="PTHR43489">
    <property type="entry name" value="ISOMERASE"/>
    <property type="match status" value="1"/>
</dbReference>
<accession>A0A1I1VVY0</accession>
<feature type="domain" description="Xylose isomerase-like TIM barrel" evidence="4">
    <location>
        <begin position="20"/>
        <end position="249"/>
    </location>
</feature>
<protein>
    <submittedName>
        <fullName evidence="5">Hydroxypyruvate isomerase</fullName>
    </submittedName>
</protein>
<dbReference type="Gene3D" id="3.20.20.150">
    <property type="entry name" value="Divalent-metal-dependent TIM barrel enzymes"/>
    <property type="match status" value="1"/>
</dbReference>
<reference evidence="5 6" key="1">
    <citation type="submission" date="2016-10" db="EMBL/GenBank/DDBJ databases">
        <authorList>
            <person name="de Groot N.N."/>
        </authorList>
    </citation>
    <scope>NUCLEOTIDE SEQUENCE [LARGE SCALE GENOMIC DNA]</scope>
    <source>
        <strain evidence="5 6">DSM 11443</strain>
    </source>
</reference>
<dbReference type="OrthoDB" id="9786584at2"/>
<evidence type="ECO:0000313" key="6">
    <source>
        <dbReference type="Proteomes" id="UP000198977"/>
    </source>
</evidence>
<evidence type="ECO:0000256" key="1">
    <source>
        <dbReference type="ARBA" id="ARBA00023235"/>
    </source>
</evidence>
<evidence type="ECO:0000313" key="5">
    <source>
        <dbReference type="EMBL" id="SFD86909.1"/>
    </source>
</evidence>
<dbReference type="PIRSF" id="PIRSF006241">
    <property type="entry name" value="HyI"/>
    <property type="match status" value="1"/>
</dbReference>
<dbReference type="EMBL" id="FOMW01000003">
    <property type="protein sequence ID" value="SFD86909.1"/>
    <property type="molecule type" value="Genomic_DNA"/>
</dbReference>
<comment type="similarity">
    <text evidence="2">Belongs to the hyi family.</text>
</comment>
<keyword evidence="6" id="KW-1185">Reference proteome</keyword>
<dbReference type="Proteomes" id="UP000198977">
    <property type="component" value="Unassembled WGS sequence"/>
</dbReference>
<dbReference type="RefSeq" id="WP_093922782.1">
    <property type="nucleotide sequence ID" value="NZ_FOMW01000003.1"/>
</dbReference>
<feature type="active site" description="Proton donor/acceptor" evidence="3">
    <location>
        <position position="234"/>
    </location>
</feature>
<name>A0A1I1VVY0_9RHOB</name>
<organism evidence="5 6">
    <name type="scientific">Sulfitobacter brevis</name>
    <dbReference type="NCBI Taxonomy" id="74348"/>
    <lineage>
        <taxon>Bacteria</taxon>
        <taxon>Pseudomonadati</taxon>
        <taxon>Pseudomonadota</taxon>
        <taxon>Alphaproteobacteria</taxon>
        <taxon>Rhodobacterales</taxon>
        <taxon>Roseobacteraceae</taxon>
        <taxon>Sulfitobacter</taxon>
    </lineage>
</organism>
<evidence type="ECO:0000259" key="4">
    <source>
        <dbReference type="Pfam" id="PF01261"/>
    </source>
</evidence>
<gene>
    <name evidence="5" type="ORF">SAMN04488523_103159</name>
</gene>
<dbReference type="STRING" id="74348.SAMN04488523_103159"/>
<dbReference type="PANTHER" id="PTHR43489:SF6">
    <property type="entry name" value="HYDROXYPYRUVATE ISOMERASE-RELATED"/>
    <property type="match status" value="1"/>
</dbReference>
<dbReference type="GO" id="GO:0008903">
    <property type="term" value="F:hydroxypyruvate isomerase activity"/>
    <property type="evidence" value="ECO:0007669"/>
    <property type="project" value="TreeGrafter"/>
</dbReference>
<sequence length="251" mass="27212">MKPAANLSLLWPELPFLERFNAAAAAGFKAVEVLFPYDVPVPEIQAVLRANGLQMILLNAPPQTDTGRARGFAGTPNGEAQFEQDICHAFRYAQALGVSFIHVMTGDNAGPACLPTLIRNLTWAARAAPKGITLTLEPLCEATMPGYFMNDYVLAAEVLAAVDAPNCGLQYDSFHAQMIHGDAVATYEKYRSLVRHVQLGDAPDRGAPATGTVNFRELFHMMRSSGYDGWVSGEYHPGGPTEDTLGWMKLA</sequence>
<dbReference type="GO" id="GO:0046487">
    <property type="term" value="P:glyoxylate metabolic process"/>
    <property type="evidence" value="ECO:0007669"/>
    <property type="project" value="TreeGrafter"/>
</dbReference>
<proteinExistence type="inferred from homology"/>
<dbReference type="AlphaFoldDB" id="A0A1I1VVY0"/>
<dbReference type="InterPro" id="IPR026040">
    <property type="entry name" value="HyI-like"/>
</dbReference>
<keyword evidence="1 2" id="KW-0413">Isomerase</keyword>
<dbReference type="InterPro" id="IPR013022">
    <property type="entry name" value="Xyl_isomerase-like_TIM-brl"/>
</dbReference>
<keyword evidence="5" id="KW-0670">Pyruvate</keyword>
<dbReference type="InterPro" id="IPR050417">
    <property type="entry name" value="Sugar_Epim/Isomerase"/>
</dbReference>
<dbReference type="InterPro" id="IPR036237">
    <property type="entry name" value="Xyl_isomerase-like_sf"/>
</dbReference>
<evidence type="ECO:0000256" key="2">
    <source>
        <dbReference type="PIRNR" id="PIRNR006241"/>
    </source>
</evidence>
<dbReference type="Pfam" id="PF01261">
    <property type="entry name" value="AP_endonuc_2"/>
    <property type="match status" value="1"/>
</dbReference>
<feature type="active site" description="Proton donor/acceptor" evidence="3">
    <location>
        <position position="137"/>
    </location>
</feature>
<dbReference type="SUPFAM" id="SSF51658">
    <property type="entry name" value="Xylose isomerase-like"/>
    <property type="match status" value="1"/>
</dbReference>